<evidence type="ECO:0000313" key="7">
    <source>
        <dbReference type="EMBL" id="CZF86057.1"/>
    </source>
</evidence>
<dbReference type="GO" id="GO:0055085">
    <property type="term" value="P:transmembrane transport"/>
    <property type="evidence" value="ECO:0007669"/>
    <property type="project" value="InterPro"/>
</dbReference>
<keyword evidence="4" id="KW-0472">Membrane</keyword>
<feature type="chain" id="PRO_5007282447" evidence="5">
    <location>
        <begin position="24"/>
        <end position="93"/>
    </location>
</feature>
<accession>A0A128FGY1</accession>
<feature type="signal peptide" evidence="5">
    <location>
        <begin position="1"/>
        <end position="23"/>
    </location>
</feature>
<name>A0A128FGY1_9GAMM</name>
<sequence length="93" mass="10713">MIRSCFLVLVLLFVGCQSNSASSQQHYVLLTFDIDESGSPENTQVIESISYLRHDTFAIEALRKWKYSPYIVNGLPSKRLDQRVKLEFDTVQK</sequence>
<keyword evidence="3" id="KW-1133">Transmembrane helix</keyword>
<dbReference type="InterPro" id="IPR037682">
    <property type="entry name" value="TonB_C"/>
</dbReference>
<keyword evidence="5" id="KW-0732">Signal</keyword>
<dbReference type="OrthoDB" id="1628901at2"/>
<evidence type="ECO:0000256" key="3">
    <source>
        <dbReference type="ARBA" id="ARBA00022989"/>
    </source>
</evidence>
<keyword evidence="8" id="KW-1185">Reference proteome</keyword>
<dbReference type="PROSITE" id="PS51257">
    <property type="entry name" value="PROKAR_LIPOPROTEIN"/>
    <property type="match status" value="1"/>
</dbReference>
<dbReference type="RefSeq" id="WP_062713652.1">
    <property type="nucleotide sequence ID" value="NZ_CAWRCI010000051.1"/>
</dbReference>
<evidence type="ECO:0000256" key="1">
    <source>
        <dbReference type="ARBA" id="ARBA00004167"/>
    </source>
</evidence>
<organism evidence="7 8">
    <name type="scientific">Grimontia marina</name>
    <dbReference type="NCBI Taxonomy" id="646534"/>
    <lineage>
        <taxon>Bacteria</taxon>
        <taxon>Pseudomonadati</taxon>
        <taxon>Pseudomonadota</taxon>
        <taxon>Gammaproteobacteria</taxon>
        <taxon>Vibrionales</taxon>
        <taxon>Vibrionaceae</taxon>
        <taxon>Grimontia</taxon>
    </lineage>
</organism>
<evidence type="ECO:0000313" key="8">
    <source>
        <dbReference type="Proteomes" id="UP000073601"/>
    </source>
</evidence>
<feature type="domain" description="TonB C-terminal" evidence="6">
    <location>
        <begin position="24"/>
        <end position="78"/>
    </location>
</feature>
<dbReference type="NCBIfam" id="TIGR01352">
    <property type="entry name" value="tonB_Cterm"/>
    <property type="match status" value="1"/>
</dbReference>
<dbReference type="Proteomes" id="UP000073601">
    <property type="component" value="Unassembled WGS sequence"/>
</dbReference>
<evidence type="ECO:0000256" key="5">
    <source>
        <dbReference type="SAM" id="SignalP"/>
    </source>
</evidence>
<protein>
    <submittedName>
        <fullName evidence="7">Gram-negative bacterial tonB protein</fullName>
    </submittedName>
</protein>
<dbReference type="Gene3D" id="3.30.1150.10">
    <property type="match status" value="1"/>
</dbReference>
<evidence type="ECO:0000256" key="2">
    <source>
        <dbReference type="ARBA" id="ARBA00022692"/>
    </source>
</evidence>
<evidence type="ECO:0000256" key="4">
    <source>
        <dbReference type="ARBA" id="ARBA00023136"/>
    </source>
</evidence>
<dbReference type="InterPro" id="IPR006260">
    <property type="entry name" value="TonB/TolA_C"/>
</dbReference>
<dbReference type="EMBL" id="FIZY01000051">
    <property type="protein sequence ID" value="CZF86057.1"/>
    <property type="molecule type" value="Genomic_DNA"/>
</dbReference>
<comment type="subcellular location">
    <subcellularLocation>
        <location evidence="1">Membrane</location>
        <topology evidence="1">Single-pass membrane protein</topology>
    </subcellularLocation>
</comment>
<reference evidence="8" key="1">
    <citation type="submission" date="2016-02" db="EMBL/GenBank/DDBJ databases">
        <authorList>
            <person name="Rodrigo-Torres Lidia"/>
            <person name="Arahal R.David."/>
        </authorList>
    </citation>
    <scope>NUCLEOTIDE SEQUENCE [LARGE SCALE GENOMIC DNA]</scope>
    <source>
        <strain evidence="8">CECT 8713</strain>
    </source>
</reference>
<evidence type="ECO:0000259" key="6">
    <source>
        <dbReference type="Pfam" id="PF03544"/>
    </source>
</evidence>
<dbReference type="GO" id="GO:0016020">
    <property type="term" value="C:membrane"/>
    <property type="evidence" value="ECO:0007669"/>
    <property type="project" value="UniProtKB-SubCell"/>
</dbReference>
<keyword evidence="2" id="KW-0812">Transmembrane</keyword>
<dbReference type="Pfam" id="PF03544">
    <property type="entry name" value="TonB_C"/>
    <property type="match status" value="1"/>
</dbReference>
<gene>
    <name evidence="7" type="ORF">GMA8713_04090</name>
</gene>
<dbReference type="AlphaFoldDB" id="A0A128FGY1"/>
<dbReference type="SUPFAM" id="SSF74653">
    <property type="entry name" value="TolA/TonB C-terminal domain"/>
    <property type="match status" value="1"/>
</dbReference>
<proteinExistence type="predicted"/>